<protein>
    <submittedName>
        <fullName evidence="2">Uncharacterized protein</fullName>
    </submittedName>
</protein>
<evidence type="ECO:0000256" key="1">
    <source>
        <dbReference type="SAM" id="MobiDB-lite"/>
    </source>
</evidence>
<dbReference type="EMBL" id="JAINUF010000020">
    <property type="protein sequence ID" value="KAJ8336114.1"/>
    <property type="molecule type" value="Genomic_DNA"/>
</dbReference>
<proteinExistence type="predicted"/>
<keyword evidence="3" id="KW-1185">Reference proteome</keyword>
<comment type="caution">
    <text evidence="2">The sequence shown here is derived from an EMBL/GenBank/DDBJ whole genome shotgun (WGS) entry which is preliminary data.</text>
</comment>
<feature type="region of interest" description="Disordered" evidence="1">
    <location>
        <begin position="15"/>
        <end position="80"/>
    </location>
</feature>
<sequence length="147" mass="17193">MKILFCQRDHNERRKRNVAARTETNNVTSATRTRWLGRPAKQKRRTGRGRKRGDSKARGLLAARREKQKPDRKRIWEEKGRNHRPVAILPVSEEEFLRDMLSNRPRFRSRAQLKPMRYWEGVAAVLPVYRGPRGPQGPHLLNAEHGG</sequence>
<dbReference type="AlphaFoldDB" id="A0A9Q1EC69"/>
<dbReference type="Proteomes" id="UP001152622">
    <property type="component" value="Chromosome 20"/>
</dbReference>
<evidence type="ECO:0000313" key="2">
    <source>
        <dbReference type="EMBL" id="KAJ8336114.1"/>
    </source>
</evidence>
<reference evidence="2" key="1">
    <citation type="journal article" date="2023" name="Science">
        <title>Genome structures resolve the early diversification of teleost fishes.</title>
        <authorList>
            <person name="Parey E."/>
            <person name="Louis A."/>
            <person name="Montfort J."/>
            <person name="Bouchez O."/>
            <person name="Roques C."/>
            <person name="Iampietro C."/>
            <person name="Lluch J."/>
            <person name="Castinel A."/>
            <person name="Donnadieu C."/>
            <person name="Desvignes T."/>
            <person name="Floi Bucao C."/>
            <person name="Jouanno E."/>
            <person name="Wen M."/>
            <person name="Mejri S."/>
            <person name="Dirks R."/>
            <person name="Jansen H."/>
            <person name="Henkel C."/>
            <person name="Chen W.J."/>
            <person name="Zahm M."/>
            <person name="Cabau C."/>
            <person name="Klopp C."/>
            <person name="Thompson A.W."/>
            <person name="Robinson-Rechavi M."/>
            <person name="Braasch I."/>
            <person name="Lecointre G."/>
            <person name="Bobe J."/>
            <person name="Postlethwait J.H."/>
            <person name="Berthelot C."/>
            <person name="Roest Crollius H."/>
            <person name="Guiguen Y."/>
        </authorList>
    </citation>
    <scope>NUCLEOTIDE SEQUENCE</scope>
    <source>
        <strain evidence="2">WJC10195</strain>
    </source>
</reference>
<dbReference type="OrthoDB" id="9950692at2759"/>
<feature type="compositionally biased region" description="Basic and acidic residues" evidence="1">
    <location>
        <begin position="52"/>
        <end position="80"/>
    </location>
</feature>
<evidence type="ECO:0000313" key="3">
    <source>
        <dbReference type="Proteomes" id="UP001152622"/>
    </source>
</evidence>
<gene>
    <name evidence="2" type="ORF">SKAU_G00394570</name>
</gene>
<accession>A0A9Q1EC69</accession>
<organism evidence="2 3">
    <name type="scientific">Synaphobranchus kaupii</name>
    <name type="common">Kaup's arrowtooth eel</name>
    <dbReference type="NCBI Taxonomy" id="118154"/>
    <lineage>
        <taxon>Eukaryota</taxon>
        <taxon>Metazoa</taxon>
        <taxon>Chordata</taxon>
        <taxon>Craniata</taxon>
        <taxon>Vertebrata</taxon>
        <taxon>Euteleostomi</taxon>
        <taxon>Actinopterygii</taxon>
        <taxon>Neopterygii</taxon>
        <taxon>Teleostei</taxon>
        <taxon>Anguilliformes</taxon>
        <taxon>Synaphobranchidae</taxon>
        <taxon>Synaphobranchus</taxon>
    </lineage>
</organism>
<feature type="compositionally biased region" description="Polar residues" evidence="1">
    <location>
        <begin position="22"/>
        <end position="32"/>
    </location>
</feature>
<name>A0A9Q1EC69_SYNKA</name>
<feature type="compositionally biased region" description="Basic residues" evidence="1">
    <location>
        <begin position="40"/>
        <end position="51"/>
    </location>
</feature>